<feature type="region of interest" description="Disordered" evidence="9">
    <location>
        <begin position="134"/>
        <end position="153"/>
    </location>
</feature>
<dbReference type="PANTHER" id="PTHR24252:SF7">
    <property type="entry name" value="HYALIN"/>
    <property type="match status" value="1"/>
</dbReference>
<protein>
    <recommendedName>
        <fullName evidence="8">CLIP domain-containing serine protease</fullName>
        <ecNumber evidence="7">3.4.21.-</ecNumber>
    </recommendedName>
</protein>
<dbReference type="PROSITE" id="PS00134">
    <property type="entry name" value="TRYPSIN_HIS"/>
    <property type="match status" value="1"/>
</dbReference>
<dbReference type="InterPro" id="IPR033116">
    <property type="entry name" value="TRYPSIN_SER"/>
</dbReference>
<dbReference type="Gene3D" id="2.40.10.10">
    <property type="entry name" value="Trypsin-like serine proteases"/>
    <property type="match status" value="1"/>
</dbReference>
<dbReference type="PROSITE" id="PS51888">
    <property type="entry name" value="CLIP"/>
    <property type="match status" value="1"/>
</dbReference>
<dbReference type="Gene3D" id="3.30.1640.30">
    <property type="match status" value="1"/>
</dbReference>
<evidence type="ECO:0000256" key="8">
    <source>
        <dbReference type="RuleBase" id="RU366078"/>
    </source>
</evidence>
<dbReference type="Proteomes" id="UP001497623">
    <property type="component" value="Unassembled WGS sequence"/>
</dbReference>
<dbReference type="InterPro" id="IPR018114">
    <property type="entry name" value="TRYPSIN_HIS"/>
</dbReference>
<dbReference type="SMART" id="SM00680">
    <property type="entry name" value="CLIP"/>
    <property type="match status" value="1"/>
</dbReference>
<dbReference type="InterPro" id="IPR038565">
    <property type="entry name" value="CLIP_sf"/>
</dbReference>
<evidence type="ECO:0000256" key="1">
    <source>
        <dbReference type="ARBA" id="ARBA00022670"/>
    </source>
</evidence>
<feature type="domain" description="Clip" evidence="11">
    <location>
        <begin position="75"/>
        <end position="127"/>
    </location>
</feature>
<dbReference type="InterPro" id="IPR009003">
    <property type="entry name" value="Peptidase_S1_PA"/>
</dbReference>
<dbReference type="CDD" id="cd00190">
    <property type="entry name" value="Tryp_SPc"/>
    <property type="match status" value="1"/>
</dbReference>
<evidence type="ECO:0000256" key="9">
    <source>
        <dbReference type="SAM" id="MobiDB-lite"/>
    </source>
</evidence>
<keyword evidence="2" id="KW-0732">Signal</keyword>
<evidence type="ECO:0000313" key="13">
    <source>
        <dbReference type="Proteomes" id="UP001497623"/>
    </source>
</evidence>
<evidence type="ECO:0000256" key="4">
    <source>
        <dbReference type="ARBA" id="ARBA00022825"/>
    </source>
</evidence>
<dbReference type="PANTHER" id="PTHR24252">
    <property type="entry name" value="ACROSIN-RELATED"/>
    <property type="match status" value="1"/>
</dbReference>
<sequence length="409" mass="44637">MDKRLRHYLSYKKQMKGLVILAAVVTVTSAQVGFSGVGVSSGSNINSNNVDSQINTIFSTLDRDFIPPQGSNGNFCRLPDGSSGSCIKFSQCSPYSHLFSVIKDQSTVSFLQARICRLSTNSVQICCPIGDARNNPNPTSPAENSSGSRNPMFPTDCGESFGDRIILGTEVAVGAYPWLVAIGREIPGETFNVECGGSLITSRHVLTAAHCFARVFKPKLINTMQLVDHRHTQQEMRYRNRPTIFTTGDLSPVTSNDQLDHINLGKLKYISTRIQPICLPFRADLRDNNFVGSRMNIAGWGKTSLEDRDGSEVPLEARVEVVTLESCKKAYESNQPPLPIVETQLCAGTGGADTCRGDSGGPLIHLDLQTGRYYLVGVTSFGRKCGSSEFPGVYGRVGSFLKWLEFNVS</sequence>
<dbReference type="InterPro" id="IPR001314">
    <property type="entry name" value="Peptidase_S1A"/>
</dbReference>
<feature type="compositionally biased region" description="Polar residues" evidence="9">
    <location>
        <begin position="134"/>
        <end position="149"/>
    </location>
</feature>
<comment type="caution">
    <text evidence="12">The sequence shown here is derived from an EMBL/GenBank/DDBJ whole genome shotgun (WGS) entry which is preliminary data.</text>
</comment>
<dbReference type="InterPro" id="IPR001254">
    <property type="entry name" value="Trypsin_dom"/>
</dbReference>
<accession>A0AAV2QMM9</accession>
<name>A0AAV2QMM9_MEGNR</name>
<dbReference type="GO" id="GO:0005576">
    <property type="term" value="C:extracellular region"/>
    <property type="evidence" value="ECO:0007669"/>
    <property type="project" value="UniProtKB-SubCell"/>
</dbReference>
<dbReference type="SUPFAM" id="SSF50494">
    <property type="entry name" value="Trypsin-like serine proteases"/>
    <property type="match status" value="1"/>
</dbReference>
<evidence type="ECO:0000256" key="6">
    <source>
        <dbReference type="ARBA" id="ARBA00024195"/>
    </source>
</evidence>
<evidence type="ECO:0000256" key="5">
    <source>
        <dbReference type="ARBA" id="ARBA00023157"/>
    </source>
</evidence>
<keyword evidence="5" id="KW-1015">Disulfide bond</keyword>
<dbReference type="Pfam" id="PF00089">
    <property type="entry name" value="Trypsin"/>
    <property type="match status" value="1"/>
</dbReference>
<dbReference type="PROSITE" id="PS50240">
    <property type="entry name" value="TRYPSIN_DOM"/>
    <property type="match status" value="1"/>
</dbReference>
<dbReference type="Pfam" id="PF12032">
    <property type="entry name" value="CLIP"/>
    <property type="match status" value="1"/>
</dbReference>
<reference evidence="12 13" key="1">
    <citation type="submission" date="2024-05" db="EMBL/GenBank/DDBJ databases">
        <authorList>
            <person name="Wallberg A."/>
        </authorList>
    </citation>
    <scope>NUCLEOTIDE SEQUENCE [LARGE SCALE GENOMIC DNA]</scope>
</reference>
<keyword evidence="8" id="KW-0964">Secreted</keyword>
<keyword evidence="3 7" id="KW-0378">Hydrolase</keyword>
<organism evidence="12 13">
    <name type="scientific">Meganyctiphanes norvegica</name>
    <name type="common">Northern krill</name>
    <name type="synonym">Thysanopoda norvegica</name>
    <dbReference type="NCBI Taxonomy" id="48144"/>
    <lineage>
        <taxon>Eukaryota</taxon>
        <taxon>Metazoa</taxon>
        <taxon>Ecdysozoa</taxon>
        <taxon>Arthropoda</taxon>
        <taxon>Crustacea</taxon>
        <taxon>Multicrustacea</taxon>
        <taxon>Malacostraca</taxon>
        <taxon>Eumalacostraca</taxon>
        <taxon>Eucarida</taxon>
        <taxon>Euphausiacea</taxon>
        <taxon>Euphausiidae</taxon>
        <taxon>Meganyctiphanes</taxon>
    </lineage>
</organism>
<evidence type="ECO:0000259" key="11">
    <source>
        <dbReference type="PROSITE" id="PS51888"/>
    </source>
</evidence>
<keyword evidence="1 7" id="KW-0645">Protease</keyword>
<comment type="domain">
    <text evidence="8">The clip domain consists of 35-55 residues which are 'knitted' together usually by 3 conserved disulfide bonds forming a clip-like compact structure.</text>
</comment>
<dbReference type="EMBL" id="CAXKWB010007767">
    <property type="protein sequence ID" value="CAL4088310.1"/>
    <property type="molecule type" value="Genomic_DNA"/>
</dbReference>
<proteinExistence type="inferred from homology"/>
<dbReference type="FunFam" id="2.40.10.10:FF:000002">
    <property type="entry name" value="Transmembrane protease serine"/>
    <property type="match status" value="1"/>
</dbReference>
<comment type="similarity">
    <text evidence="6 8">Belongs to the peptidase S1 family. CLIP subfamily.</text>
</comment>
<dbReference type="PROSITE" id="PS00135">
    <property type="entry name" value="TRYPSIN_SER"/>
    <property type="match status" value="1"/>
</dbReference>
<keyword evidence="4 7" id="KW-0720">Serine protease</keyword>
<evidence type="ECO:0000256" key="2">
    <source>
        <dbReference type="ARBA" id="ARBA00022729"/>
    </source>
</evidence>
<gene>
    <name evidence="12" type="ORF">MNOR_LOCUS13518</name>
</gene>
<dbReference type="InterPro" id="IPR043504">
    <property type="entry name" value="Peptidase_S1_PA_chymotrypsin"/>
</dbReference>
<feature type="domain" description="Peptidase S1" evidence="10">
    <location>
        <begin position="165"/>
        <end position="409"/>
    </location>
</feature>
<feature type="non-terminal residue" evidence="12">
    <location>
        <position position="409"/>
    </location>
</feature>
<dbReference type="AlphaFoldDB" id="A0AAV2QMM9"/>
<dbReference type="PRINTS" id="PR00722">
    <property type="entry name" value="CHYMOTRYPSIN"/>
</dbReference>
<dbReference type="GO" id="GO:0004252">
    <property type="term" value="F:serine-type endopeptidase activity"/>
    <property type="evidence" value="ECO:0007669"/>
    <property type="project" value="UniProtKB-UniRule"/>
</dbReference>
<evidence type="ECO:0000256" key="3">
    <source>
        <dbReference type="ARBA" id="ARBA00022801"/>
    </source>
</evidence>
<dbReference type="GO" id="GO:0006508">
    <property type="term" value="P:proteolysis"/>
    <property type="evidence" value="ECO:0007669"/>
    <property type="project" value="UniProtKB-KW"/>
</dbReference>
<dbReference type="EC" id="3.4.21.-" evidence="7"/>
<evidence type="ECO:0000256" key="7">
    <source>
        <dbReference type="RuleBase" id="RU363034"/>
    </source>
</evidence>
<dbReference type="InterPro" id="IPR022700">
    <property type="entry name" value="CLIP"/>
</dbReference>
<evidence type="ECO:0000259" key="10">
    <source>
        <dbReference type="PROSITE" id="PS50240"/>
    </source>
</evidence>
<evidence type="ECO:0000313" key="12">
    <source>
        <dbReference type="EMBL" id="CAL4088310.1"/>
    </source>
</evidence>
<comment type="subcellular location">
    <subcellularLocation>
        <location evidence="8">Secreted</location>
    </subcellularLocation>
</comment>
<keyword evidence="13" id="KW-1185">Reference proteome</keyword>
<dbReference type="SMART" id="SM00020">
    <property type="entry name" value="Tryp_SPc"/>
    <property type="match status" value="1"/>
</dbReference>